<dbReference type="EMBL" id="PTJC01000005">
    <property type="protein sequence ID" value="PPK88849.1"/>
    <property type="molecule type" value="Genomic_DNA"/>
</dbReference>
<proteinExistence type="predicted"/>
<dbReference type="Proteomes" id="UP000237662">
    <property type="component" value="Unassembled WGS sequence"/>
</dbReference>
<keyword evidence="3" id="KW-1185">Reference proteome</keyword>
<organism evidence="2 3">
    <name type="scientific">Neolewinella xylanilytica</name>
    <dbReference type="NCBI Taxonomy" id="1514080"/>
    <lineage>
        <taxon>Bacteria</taxon>
        <taxon>Pseudomonadati</taxon>
        <taxon>Bacteroidota</taxon>
        <taxon>Saprospiria</taxon>
        <taxon>Saprospirales</taxon>
        <taxon>Lewinellaceae</taxon>
        <taxon>Neolewinella</taxon>
    </lineage>
</organism>
<evidence type="ECO:0000256" key="1">
    <source>
        <dbReference type="SAM" id="Coils"/>
    </source>
</evidence>
<comment type="caution">
    <text evidence="2">The sequence shown here is derived from an EMBL/GenBank/DDBJ whole genome shotgun (WGS) entry which is preliminary data.</text>
</comment>
<dbReference type="AlphaFoldDB" id="A0A2S6IBM4"/>
<sequence length="253" mass="28537">MKTSELVVCFMVLVFSPAVRGQDETTDLTNQADVKDGTRQAMFNLQNPNAALTAGGAFYVSNPALAYEIDAEIAYLNTEFVPFTIVLKDGQAFELPARIRLIDQKVEVKMEASVYELDNPAIQSITDGKGRQFVPGFDPTGRSKGIQWYEIAFSGAHNRLLIQERTEWKDPPPKNMFDTSEARKTLKRDTRYYLVADKGNVEIDKMKDLLAGLAEEESEAAAKYVRKERLKNEREDYIALLAYLETLHTGRVN</sequence>
<dbReference type="RefSeq" id="WP_104419380.1">
    <property type="nucleotide sequence ID" value="NZ_PTJC01000005.1"/>
</dbReference>
<gene>
    <name evidence="2" type="ORF">CLV84_1822</name>
</gene>
<protein>
    <submittedName>
        <fullName evidence="2">Uncharacterized protein</fullName>
    </submittedName>
</protein>
<keyword evidence="1" id="KW-0175">Coiled coil</keyword>
<evidence type="ECO:0000313" key="2">
    <source>
        <dbReference type="EMBL" id="PPK88849.1"/>
    </source>
</evidence>
<name>A0A2S6IBM4_9BACT</name>
<accession>A0A2S6IBM4</accession>
<reference evidence="2 3" key="1">
    <citation type="submission" date="2018-02" db="EMBL/GenBank/DDBJ databases">
        <title>Genomic Encyclopedia of Archaeal and Bacterial Type Strains, Phase II (KMG-II): from individual species to whole genera.</title>
        <authorList>
            <person name="Goeker M."/>
        </authorList>
    </citation>
    <scope>NUCLEOTIDE SEQUENCE [LARGE SCALE GENOMIC DNA]</scope>
    <source>
        <strain evidence="2 3">DSM 29526</strain>
    </source>
</reference>
<feature type="coiled-coil region" evidence="1">
    <location>
        <begin position="213"/>
        <end position="247"/>
    </location>
</feature>
<dbReference type="OrthoDB" id="1492322at2"/>
<evidence type="ECO:0000313" key="3">
    <source>
        <dbReference type="Proteomes" id="UP000237662"/>
    </source>
</evidence>